<comment type="caution">
    <text evidence="5">The sequence shown here is derived from an EMBL/GenBank/DDBJ whole genome shotgun (WGS) entry which is preliminary data.</text>
</comment>
<feature type="transmembrane region" description="Helical" evidence="3">
    <location>
        <begin position="275"/>
        <end position="295"/>
    </location>
</feature>
<proteinExistence type="predicted"/>
<dbReference type="Gene3D" id="2.60.40.2380">
    <property type="match status" value="1"/>
</dbReference>
<gene>
    <name evidence="5" type="ORF">HNR65_000689</name>
</gene>
<dbReference type="SUPFAM" id="SSF55073">
    <property type="entry name" value="Nucleotide cyclase"/>
    <property type="match status" value="1"/>
</dbReference>
<keyword evidence="3" id="KW-0812">Transmembrane</keyword>
<evidence type="ECO:0000313" key="6">
    <source>
        <dbReference type="Proteomes" id="UP000525298"/>
    </source>
</evidence>
<dbReference type="InterPro" id="IPR050469">
    <property type="entry name" value="Diguanylate_Cyclase"/>
</dbReference>
<dbReference type="PANTHER" id="PTHR45138">
    <property type="entry name" value="REGULATORY COMPONENTS OF SENSORY TRANSDUCTION SYSTEM"/>
    <property type="match status" value="1"/>
</dbReference>
<dbReference type="GO" id="GO:0052621">
    <property type="term" value="F:diguanylate cyclase activity"/>
    <property type="evidence" value="ECO:0007669"/>
    <property type="project" value="UniProtKB-EC"/>
</dbReference>
<evidence type="ECO:0000256" key="1">
    <source>
        <dbReference type="ARBA" id="ARBA00012528"/>
    </source>
</evidence>
<dbReference type="AlphaFoldDB" id="A0A7W0HJP5"/>
<dbReference type="NCBIfam" id="TIGR00254">
    <property type="entry name" value="GGDEF"/>
    <property type="match status" value="1"/>
</dbReference>
<evidence type="ECO:0000256" key="2">
    <source>
        <dbReference type="ARBA" id="ARBA00034247"/>
    </source>
</evidence>
<dbReference type="InterPro" id="IPR011623">
    <property type="entry name" value="7TMR_DISM_rcpt_extracell_dom1"/>
</dbReference>
<dbReference type="GO" id="GO:0043709">
    <property type="term" value="P:cell adhesion involved in single-species biofilm formation"/>
    <property type="evidence" value="ECO:0007669"/>
    <property type="project" value="TreeGrafter"/>
</dbReference>
<keyword evidence="6" id="KW-1185">Reference proteome</keyword>
<keyword evidence="3" id="KW-1133">Transmembrane helix</keyword>
<comment type="catalytic activity">
    <reaction evidence="2">
        <text>2 GTP = 3',3'-c-di-GMP + 2 diphosphate</text>
        <dbReference type="Rhea" id="RHEA:24898"/>
        <dbReference type="ChEBI" id="CHEBI:33019"/>
        <dbReference type="ChEBI" id="CHEBI:37565"/>
        <dbReference type="ChEBI" id="CHEBI:58805"/>
        <dbReference type="EC" id="2.7.7.65"/>
    </reaction>
</comment>
<name>A0A7W0HJP5_9BACT</name>
<reference evidence="5 6" key="1">
    <citation type="submission" date="2020-07" db="EMBL/GenBank/DDBJ databases">
        <title>Genomic Encyclopedia of Type Strains, Phase IV (KMG-IV): sequencing the most valuable type-strain genomes for metagenomic binning, comparative biology and taxonomic classification.</title>
        <authorList>
            <person name="Goeker M."/>
        </authorList>
    </citation>
    <scope>NUCLEOTIDE SEQUENCE [LARGE SCALE GENOMIC DNA]</scope>
    <source>
        <strain evidence="5 6">DSM 17721</strain>
    </source>
</reference>
<dbReference type="InterPro" id="IPR000160">
    <property type="entry name" value="GGDEF_dom"/>
</dbReference>
<accession>A0A7W0HJP5</accession>
<dbReference type="PROSITE" id="PS50887">
    <property type="entry name" value="GGDEF"/>
    <property type="match status" value="1"/>
</dbReference>
<dbReference type="SMART" id="SM00267">
    <property type="entry name" value="GGDEF"/>
    <property type="match status" value="1"/>
</dbReference>
<feature type="transmembrane region" description="Helical" evidence="3">
    <location>
        <begin position="244"/>
        <end position="263"/>
    </location>
</feature>
<feature type="domain" description="GGDEF" evidence="4">
    <location>
        <begin position="433"/>
        <end position="566"/>
    </location>
</feature>
<dbReference type="Pfam" id="PF07696">
    <property type="entry name" value="7TMR-DISMED2"/>
    <property type="match status" value="1"/>
</dbReference>
<evidence type="ECO:0000259" key="4">
    <source>
        <dbReference type="PROSITE" id="PS50887"/>
    </source>
</evidence>
<keyword evidence="3" id="KW-0472">Membrane</keyword>
<feature type="transmembrane region" description="Helical" evidence="3">
    <location>
        <begin position="301"/>
        <end position="321"/>
    </location>
</feature>
<feature type="transmembrane region" description="Helical" evidence="3">
    <location>
        <begin position="330"/>
        <end position="352"/>
    </location>
</feature>
<dbReference type="FunFam" id="3.30.70.270:FF:000001">
    <property type="entry name" value="Diguanylate cyclase domain protein"/>
    <property type="match status" value="1"/>
</dbReference>
<dbReference type="CDD" id="cd01949">
    <property type="entry name" value="GGDEF"/>
    <property type="match status" value="1"/>
</dbReference>
<dbReference type="EMBL" id="JACDUS010000001">
    <property type="protein sequence ID" value="MBA2880382.1"/>
    <property type="molecule type" value="Genomic_DNA"/>
</dbReference>
<evidence type="ECO:0000256" key="3">
    <source>
        <dbReference type="SAM" id="Phobius"/>
    </source>
</evidence>
<dbReference type="Gene3D" id="3.30.70.270">
    <property type="match status" value="1"/>
</dbReference>
<protein>
    <recommendedName>
        <fullName evidence="1">diguanylate cyclase</fullName>
        <ecNumber evidence="1">2.7.7.65</ecNumber>
    </recommendedName>
</protein>
<feature type="transmembrane region" description="Helical" evidence="3">
    <location>
        <begin position="207"/>
        <end position="224"/>
    </location>
</feature>
<dbReference type="PANTHER" id="PTHR45138:SF9">
    <property type="entry name" value="DIGUANYLATE CYCLASE DGCM-RELATED"/>
    <property type="match status" value="1"/>
</dbReference>
<dbReference type="Proteomes" id="UP000525298">
    <property type="component" value="Unassembled WGS sequence"/>
</dbReference>
<dbReference type="GO" id="GO:1902201">
    <property type="term" value="P:negative regulation of bacterial-type flagellum-dependent cell motility"/>
    <property type="evidence" value="ECO:0007669"/>
    <property type="project" value="TreeGrafter"/>
</dbReference>
<sequence>MIWIFASSGLFLSGSDAFARQQDNPVPVSIPAGADQVDLSGHLKILKDADHIRTIEQVVSAPVSEEFLPAGPGVPHLGLTDAAVWVFFAFEGRLPDGWVLHAGWPYQATVRLRQLRENPGEKVLGRSPGNRTFAAWAFADEKTGSWTIYARFVSQGVLILPMKLYTDAAFLSYQRATATGYGIYYGIILAMALYNLFLFFSLRDRAYLYYVAYMFCVLLYFFGLNGLTLEYLFVGRRALDTRMTLFFLSLVFITAGVFTRYFLETRKNAPRMDVIIRSLIVLGTVLAGLSFLLRFSLLTTFFSILGTATPFILITAAILVWRKGFGPARYYLLAWSIYAAGTLVFALTYSGVISFTAIGFHSYQIGSAAEAVLLSFALADRIRTLRREREEAVGNERRAMDLAFTDALTGLHNSRFFRAHIGPEIQKAENLGQPLSLLMLDVDDFKQFNDQYGHIQGDQVLTRLGDTIRAHVRETDLACRYGGEEFAVIMPGLGEAMAMEVAERIRLAFGQHPVVPRPGLKIHVTVSIGVAQYEAGFMPQDLLECADRAMYRAKAAGKNTVRMWNA</sequence>
<feature type="transmembrane region" description="Helical" evidence="3">
    <location>
        <begin position="181"/>
        <end position="200"/>
    </location>
</feature>
<dbReference type="Pfam" id="PF07695">
    <property type="entry name" value="7TMR-DISM_7TM"/>
    <property type="match status" value="1"/>
</dbReference>
<organism evidence="5 6">
    <name type="scientific">Desulfosalsimonas propionicica</name>
    <dbReference type="NCBI Taxonomy" id="332175"/>
    <lineage>
        <taxon>Bacteria</taxon>
        <taxon>Pseudomonadati</taxon>
        <taxon>Thermodesulfobacteriota</taxon>
        <taxon>Desulfobacteria</taxon>
        <taxon>Desulfobacterales</taxon>
        <taxon>Desulfosalsimonadaceae</taxon>
        <taxon>Desulfosalsimonas</taxon>
    </lineage>
</organism>
<feature type="transmembrane region" description="Helical" evidence="3">
    <location>
        <begin position="358"/>
        <end position="379"/>
    </location>
</feature>
<dbReference type="EC" id="2.7.7.65" evidence="1"/>
<dbReference type="GO" id="GO:0005886">
    <property type="term" value="C:plasma membrane"/>
    <property type="evidence" value="ECO:0007669"/>
    <property type="project" value="TreeGrafter"/>
</dbReference>
<dbReference type="InterPro" id="IPR043128">
    <property type="entry name" value="Rev_trsase/Diguanyl_cyclase"/>
</dbReference>
<dbReference type="RefSeq" id="WP_181550023.1">
    <property type="nucleotide sequence ID" value="NZ_JACDUS010000001.1"/>
</dbReference>
<evidence type="ECO:0000313" key="5">
    <source>
        <dbReference type="EMBL" id="MBA2880382.1"/>
    </source>
</evidence>
<dbReference type="InterPro" id="IPR029787">
    <property type="entry name" value="Nucleotide_cyclase"/>
</dbReference>
<dbReference type="Pfam" id="PF00990">
    <property type="entry name" value="GGDEF"/>
    <property type="match status" value="1"/>
</dbReference>
<dbReference type="InterPro" id="IPR011622">
    <property type="entry name" value="7TMR_DISM_rcpt_extracell_dom2"/>
</dbReference>